<feature type="compositionally biased region" description="Basic and acidic residues" evidence="3">
    <location>
        <begin position="175"/>
        <end position="184"/>
    </location>
</feature>
<feature type="repeat" description="ANK" evidence="2">
    <location>
        <begin position="786"/>
        <end position="818"/>
    </location>
</feature>
<dbReference type="InterPro" id="IPR002110">
    <property type="entry name" value="Ankyrin_rpt"/>
</dbReference>
<dbReference type="Gene3D" id="1.20.120.1020">
    <property type="entry name" value="Prion-inhibition and propagation, HeLo domain"/>
    <property type="match status" value="1"/>
</dbReference>
<feature type="domain" description="GPI inositol-deacylase winged helix" evidence="6">
    <location>
        <begin position="520"/>
        <end position="610"/>
    </location>
</feature>
<feature type="repeat" description="ANK" evidence="2">
    <location>
        <begin position="819"/>
        <end position="852"/>
    </location>
</feature>
<dbReference type="PROSITE" id="PS50088">
    <property type="entry name" value="ANK_REPEAT"/>
    <property type="match status" value="4"/>
</dbReference>
<feature type="repeat" description="ANK" evidence="2">
    <location>
        <begin position="947"/>
        <end position="969"/>
    </location>
</feature>
<proteinExistence type="predicted"/>
<dbReference type="Gene3D" id="3.40.50.300">
    <property type="entry name" value="P-loop containing nucleotide triphosphate hydrolases"/>
    <property type="match status" value="1"/>
</dbReference>
<evidence type="ECO:0000259" key="6">
    <source>
        <dbReference type="Pfam" id="PF22939"/>
    </source>
</evidence>
<evidence type="ECO:0000256" key="2">
    <source>
        <dbReference type="PROSITE-ProRule" id="PRU00023"/>
    </source>
</evidence>
<dbReference type="PANTHER" id="PTHR10039:SF14">
    <property type="entry name" value="NACHT DOMAIN-CONTAINING PROTEIN"/>
    <property type="match status" value="1"/>
</dbReference>
<dbReference type="PROSITE" id="PS50297">
    <property type="entry name" value="ANK_REP_REGION"/>
    <property type="match status" value="4"/>
</dbReference>
<dbReference type="SUPFAM" id="SSF48403">
    <property type="entry name" value="Ankyrin repeat"/>
    <property type="match status" value="1"/>
</dbReference>
<feature type="domain" description="Nephrocystin 3-like N-terminal" evidence="7">
    <location>
        <begin position="239"/>
        <end position="405"/>
    </location>
</feature>
<evidence type="ECO:0000259" key="7">
    <source>
        <dbReference type="Pfam" id="PF24883"/>
    </source>
</evidence>
<evidence type="ECO:0000256" key="1">
    <source>
        <dbReference type="ARBA" id="ARBA00022737"/>
    </source>
</evidence>
<dbReference type="PANTHER" id="PTHR10039">
    <property type="entry name" value="AMELOGENIN"/>
    <property type="match status" value="1"/>
</dbReference>
<dbReference type="Pfam" id="PF14479">
    <property type="entry name" value="HeLo"/>
    <property type="match status" value="1"/>
</dbReference>
<dbReference type="InterPro" id="IPR036770">
    <property type="entry name" value="Ankyrin_rpt-contain_sf"/>
</dbReference>
<feature type="region of interest" description="Disordered" evidence="3">
    <location>
        <begin position="167"/>
        <end position="194"/>
    </location>
</feature>
<feature type="repeat" description="ANK" evidence="2">
    <location>
        <begin position="753"/>
        <end position="785"/>
    </location>
</feature>
<evidence type="ECO:0000313" key="9">
    <source>
        <dbReference type="Proteomes" id="UP000030753"/>
    </source>
</evidence>
<dbReference type="InterPro" id="IPR027417">
    <property type="entry name" value="P-loop_NTPase"/>
</dbReference>
<dbReference type="Pfam" id="PF00023">
    <property type="entry name" value="Ank"/>
    <property type="match status" value="1"/>
</dbReference>
<dbReference type="Pfam" id="PF12796">
    <property type="entry name" value="Ank_2"/>
    <property type="match status" value="2"/>
</dbReference>
<dbReference type="Pfam" id="PF22939">
    <property type="entry name" value="WHD_GPIID"/>
    <property type="match status" value="1"/>
</dbReference>
<keyword evidence="1" id="KW-0677">Repeat</keyword>
<dbReference type="InterPro" id="IPR054471">
    <property type="entry name" value="GPIID_WHD"/>
</dbReference>
<dbReference type="EMBL" id="JH717842">
    <property type="protein sequence ID" value="EWY92258.1"/>
    <property type="molecule type" value="Genomic_DNA"/>
</dbReference>
<accession>W9IBE5</accession>
<feature type="domain" description="Prion-inhibition and propagation HeLo" evidence="5">
    <location>
        <begin position="6"/>
        <end position="164"/>
    </location>
</feature>
<dbReference type="OrthoDB" id="539213at2759"/>
<dbReference type="Gene3D" id="1.25.40.20">
    <property type="entry name" value="Ankyrin repeat-containing domain"/>
    <property type="match status" value="2"/>
</dbReference>
<dbReference type="InterPro" id="IPR056884">
    <property type="entry name" value="NPHP3-like_N"/>
</dbReference>
<evidence type="ECO:0000259" key="5">
    <source>
        <dbReference type="Pfam" id="PF14479"/>
    </source>
</evidence>
<evidence type="ECO:0000313" key="8">
    <source>
        <dbReference type="EMBL" id="EWY92258.1"/>
    </source>
</evidence>
<protein>
    <submittedName>
        <fullName evidence="8">Uncharacterized protein</fullName>
    </submittedName>
</protein>
<gene>
    <name evidence="8" type="ORF">FOYG_05839</name>
</gene>
<organism evidence="8 9">
    <name type="scientific">Fusarium oxysporum NRRL 32931</name>
    <dbReference type="NCBI Taxonomy" id="660029"/>
    <lineage>
        <taxon>Eukaryota</taxon>
        <taxon>Fungi</taxon>
        <taxon>Dikarya</taxon>
        <taxon>Ascomycota</taxon>
        <taxon>Pezizomycotina</taxon>
        <taxon>Sordariomycetes</taxon>
        <taxon>Hypocreomycetidae</taxon>
        <taxon>Hypocreales</taxon>
        <taxon>Nectriaceae</taxon>
        <taxon>Fusarium</taxon>
        <taxon>Fusarium oxysporum species complex</taxon>
    </lineage>
</organism>
<evidence type="ECO:0000256" key="3">
    <source>
        <dbReference type="SAM" id="MobiDB-lite"/>
    </source>
</evidence>
<dbReference type="InterPro" id="IPR029498">
    <property type="entry name" value="HeLo_dom"/>
</dbReference>
<sequence>MEPLSLAVGVAGLAGLFSSCLEAVDKVQSYQTFGTDSRVLDTRFKAAKTRFERWGLGVGIKQGKLLPTHHPFLDDHDISAVVTDLLHIIIKAICDASNSPQHHDRATGLDVNDSSGLHEPGLPFAAASRSRRGKMSWALWGKRGRVEKVELFEKLVQQLHYLVPLTAGESTQPTHKPDPGRSDTPEQGTPGHTWPADIRHILARIEGELRAETRRELHLWLGHSPNERYHDSLEKRLNGTCNWILNRPVFQHWLSTELSAGPKLLWVNRPAGFGKTILCAHIVERLSSTLDTPVAHFFFTSDHESREDPFSALRLWISQIMSNREGAFEHVRQKWESDSDPVATRSTVISLFTQLLHAIPGCTFVADGLDECTSLGNTSTSVAKFLHDITNAVAGTNTRLLIVSRDKPEIRRALINDASKSFAEYKIMPEDVRSDTAAYSQSIVDRKLPNKSDDMRSTLSEAMTNRCQGQFLWLRMQEESLRRGMNKKQLQSAIENTPTGLDHLYDRDWTRITRLREWEKHRAFALLRWTAFALRPLTICEITEAVLIVEFEDLPLDELPDAVDDDYVDSEIIGLCGPLLEIKNDPTDPFVGRRTLHLQHFTVREFLLRQLPTPDWIQQNNRLQSSYEKVQNTVLAKACLQYVSLRQVWGDGSYDPSLGLSLRSYAATAWHRHVHLGVRNEAEIAKLCIKFLDLDDPNWEAWRSLIEPRKVGRGDKEFEAIPPGPLYFAIKLHLNDVAIALATEQSANESSSLGRSPLGVACANGCIDVVGLLLKKGANPAVTNRNGRTPLHAASYNGHERIVDLLLDYGCSADLRDKEGRTPLSYAAEKGHEPIVRRLLATNAVDVNARRFICPKSVFYGVWCDDKETAKVLFPVDDSPRLGCFGSLLPSVKSGDISLADLFKALRQLKGAEVEAIKSGNTSVLIEAPNICKKVELVLARDVNITTGTTPLHLAAQNGHAMVVKTLLEARGIATQPVDESHRTPLLLAAAAGHEAVVRLLLGENGVNPTFMDGCYQTPLSLAVRYGHEAVTKLLLDNGNGILQDEVRKRT</sequence>
<dbReference type="HOGENOM" id="CLU_000288_34_8_1"/>
<dbReference type="InterPro" id="IPR038305">
    <property type="entry name" value="HeLo_sf"/>
</dbReference>
<keyword evidence="2" id="KW-0040">ANK repeat</keyword>
<reference evidence="8 9" key="1">
    <citation type="submission" date="2011-06" db="EMBL/GenBank/DDBJ databases">
        <title>The Genome Sequence of Fusarium oxysporum FOSC 3-a.</title>
        <authorList>
            <consortium name="The Broad Institute Genome Sequencing Platform"/>
            <person name="Ma L.-J."/>
            <person name="Gale L.R."/>
            <person name="Schwartz D.C."/>
            <person name="Zhou S."/>
            <person name="Corby-Kistler H."/>
            <person name="Young S.K."/>
            <person name="Zeng Q."/>
            <person name="Gargeya S."/>
            <person name="Fitzgerald M."/>
            <person name="Haas B."/>
            <person name="Abouelleil A."/>
            <person name="Alvarado L."/>
            <person name="Arachchi H.M."/>
            <person name="Berlin A."/>
            <person name="Brown A."/>
            <person name="Chapman S.B."/>
            <person name="Chen Z."/>
            <person name="Dunbar C."/>
            <person name="Freedman E."/>
            <person name="Gearin G."/>
            <person name="Gellesch M."/>
            <person name="Goldberg J."/>
            <person name="Griggs A."/>
            <person name="Gujja S."/>
            <person name="Heiman D."/>
            <person name="Howarth C."/>
            <person name="Larson L."/>
            <person name="Lui A."/>
            <person name="MacDonald P.J.P."/>
            <person name="Mehta T."/>
            <person name="Montmayeur A."/>
            <person name="Murphy C."/>
            <person name="Neiman D."/>
            <person name="Pearson M."/>
            <person name="Priest M."/>
            <person name="Roberts A."/>
            <person name="Saif S."/>
            <person name="Shea T."/>
            <person name="Shenoy N."/>
            <person name="Sisk P."/>
            <person name="Stolte C."/>
            <person name="Sykes S."/>
            <person name="Wortman J."/>
            <person name="Nusbaum C."/>
            <person name="Birren B."/>
        </authorList>
    </citation>
    <scope>NUCLEOTIDE SEQUENCE [LARGE SCALE GENOMIC DNA]</scope>
    <source>
        <strain evidence="9">FOSC 3-a</strain>
    </source>
</reference>
<evidence type="ECO:0000256" key="4">
    <source>
        <dbReference type="SAM" id="SignalP"/>
    </source>
</evidence>
<dbReference type="AlphaFoldDB" id="W9IBE5"/>
<dbReference type="Pfam" id="PF24883">
    <property type="entry name" value="NPHP3_N"/>
    <property type="match status" value="1"/>
</dbReference>
<dbReference type="Proteomes" id="UP000030753">
    <property type="component" value="Unassembled WGS sequence"/>
</dbReference>
<keyword evidence="4" id="KW-0732">Signal</keyword>
<name>W9IBE5_FUSOX</name>
<feature type="chain" id="PRO_5004921804" evidence="4">
    <location>
        <begin position="24"/>
        <end position="1051"/>
    </location>
</feature>
<dbReference type="SMART" id="SM00248">
    <property type="entry name" value="ANK"/>
    <property type="match status" value="6"/>
</dbReference>
<feature type="signal peptide" evidence="4">
    <location>
        <begin position="1"/>
        <end position="23"/>
    </location>
</feature>
<dbReference type="SUPFAM" id="SSF52540">
    <property type="entry name" value="P-loop containing nucleoside triphosphate hydrolases"/>
    <property type="match status" value="1"/>
</dbReference>